<evidence type="ECO:0000256" key="1">
    <source>
        <dbReference type="SAM" id="MobiDB-lite"/>
    </source>
</evidence>
<protein>
    <submittedName>
        <fullName evidence="2">Uncharacterized protein</fullName>
    </submittedName>
</protein>
<dbReference type="AlphaFoldDB" id="A0A9Q3PIC5"/>
<organism evidence="2 3">
    <name type="scientific">Austropuccinia psidii MF-1</name>
    <dbReference type="NCBI Taxonomy" id="1389203"/>
    <lineage>
        <taxon>Eukaryota</taxon>
        <taxon>Fungi</taxon>
        <taxon>Dikarya</taxon>
        <taxon>Basidiomycota</taxon>
        <taxon>Pucciniomycotina</taxon>
        <taxon>Pucciniomycetes</taxon>
        <taxon>Pucciniales</taxon>
        <taxon>Sphaerophragmiaceae</taxon>
        <taxon>Austropuccinia</taxon>
    </lineage>
</organism>
<comment type="caution">
    <text evidence="2">The sequence shown here is derived from an EMBL/GenBank/DDBJ whole genome shotgun (WGS) entry which is preliminary data.</text>
</comment>
<dbReference type="EMBL" id="AVOT02073277">
    <property type="protein sequence ID" value="MBW0562834.1"/>
    <property type="molecule type" value="Genomic_DNA"/>
</dbReference>
<reference evidence="2" key="1">
    <citation type="submission" date="2021-03" db="EMBL/GenBank/DDBJ databases">
        <title>Draft genome sequence of rust myrtle Austropuccinia psidii MF-1, a brazilian biotype.</title>
        <authorList>
            <person name="Quecine M.C."/>
            <person name="Pachon D.M.R."/>
            <person name="Bonatelli M.L."/>
            <person name="Correr F.H."/>
            <person name="Franceschini L.M."/>
            <person name="Leite T.F."/>
            <person name="Margarido G.R.A."/>
            <person name="Almeida C.A."/>
            <person name="Ferrarezi J.A."/>
            <person name="Labate C.A."/>
        </authorList>
    </citation>
    <scope>NUCLEOTIDE SEQUENCE</scope>
    <source>
        <strain evidence="2">MF-1</strain>
    </source>
</reference>
<keyword evidence="3" id="KW-1185">Reference proteome</keyword>
<proteinExistence type="predicted"/>
<dbReference type="Proteomes" id="UP000765509">
    <property type="component" value="Unassembled WGS sequence"/>
</dbReference>
<evidence type="ECO:0000313" key="2">
    <source>
        <dbReference type="EMBL" id="MBW0562834.1"/>
    </source>
</evidence>
<accession>A0A9Q3PIC5</accession>
<feature type="compositionally biased region" description="Basic and acidic residues" evidence="1">
    <location>
        <begin position="24"/>
        <end position="42"/>
    </location>
</feature>
<name>A0A9Q3PIC5_9BASI</name>
<feature type="region of interest" description="Disordered" evidence="1">
    <location>
        <begin position="1"/>
        <end position="83"/>
    </location>
</feature>
<gene>
    <name evidence="2" type="ORF">O181_102549</name>
</gene>
<feature type="compositionally biased region" description="Polar residues" evidence="1">
    <location>
        <begin position="60"/>
        <end position="83"/>
    </location>
</feature>
<sequence length="83" mass="8984">MCRKGANGEAISPQSQVGTPEPIFLDKHPRITKQPKDPKDPKMAQGPKTLNLAIDDDGPQHSTHALWQPPEATSSAPDSFSLQ</sequence>
<evidence type="ECO:0000313" key="3">
    <source>
        <dbReference type="Proteomes" id="UP000765509"/>
    </source>
</evidence>